<dbReference type="EMBL" id="BSDO01000008">
    <property type="protein sequence ID" value="GLI24792.1"/>
    <property type="molecule type" value="Genomic_DNA"/>
</dbReference>
<feature type="region of interest" description="Disordered" evidence="1">
    <location>
        <begin position="132"/>
        <end position="153"/>
    </location>
</feature>
<evidence type="ECO:0000313" key="6">
    <source>
        <dbReference type="Proteomes" id="UP001245370"/>
    </source>
</evidence>
<evidence type="ECO:0000313" key="5">
    <source>
        <dbReference type="Proteomes" id="UP001144397"/>
    </source>
</evidence>
<dbReference type="SUPFAM" id="SSF54593">
    <property type="entry name" value="Glyoxalase/Bleomycin resistance protein/Dihydroxybiphenyl dioxygenase"/>
    <property type="match status" value="1"/>
</dbReference>
<reference evidence="4 6" key="2">
    <citation type="submission" date="2023-07" db="EMBL/GenBank/DDBJ databases">
        <title>Genomic Encyclopedia of Type Strains, Phase IV (KMG-IV): sequencing the most valuable type-strain genomes for metagenomic binning, comparative biology and taxonomic classification.</title>
        <authorList>
            <person name="Goeker M."/>
        </authorList>
    </citation>
    <scope>NUCLEOTIDE SEQUENCE [LARGE SCALE GENOMIC DNA]</scope>
    <source>
        <strain evidence="4 6">DSM 338</strain>
    </source>
</reference>
<dbReference type="Pfam" id="PF00903">
    <property type="entry name" value="Glyoxalase"/>
    <property type="match status" value="1"/>
</dbReference>
<dbReference type="Gene3D" id="3.10.180.10">
    <property type="entry name" value="2,3-Dihydroxybiphenyl 1,2-Dioxygenase, domain 1"/>
    <property type="match status" value="1"/>
</dbReference>
<dbReference type="PROSITE" id="PS51819">
    <property type="entry name" value="VOC"/>
    <property type="match status" value="1"/>
</dbReference>
<protein>
    <submittedName>
        <fullName evidence="4">Catechol 2,3-dioxygenase-like lactoylglutathione lyase family enzyme</fullName>
    </submittedName>
    <submittedName>
        <fullName evidence="3">Glyoxalase</fullName>
    </submittedName>
</protein>
<gene>
    <name evidence="4" type="ORF">GGQ86_004026</name>
    <name evidence="3" type="ORF">XFLAVUS301_44660</name>
</gene>
<dbReference type="InterPro" id="IPR037523">
    <property type="entry name" value="VOC_core"/>
</dbReference>
<dbReference type="GeneID" id="95765236"/>
<feature type="domain" description="VOC" evidence="2">
    <location>
        <begin position="7"/>
        <end position="132"/>
    </location>
</feature>
<keyword evidence="6" id="KW-1185">Reference proteome</keyword>
<proteinExistence type="predicted"/>
<dbReference type="EMBL" id="JAVDPY010000008">
    <property type="protein sequence ID" value="MDR6335530.1"/>
    <property type="molecule type" value="Genomic_DNA"/>
</dbReference>
<name>A0A9W6CRA9_XANFL</name>
<evidence type="ECO:0000256" key="1">
    <source>
        <dbReference type="SAM" id="MobiDB-lite"/>
    </source>
</evidence>
<accession>A0A9W6CRA9</accession>
<dbReference type="AlphaFoldDB" id="A0A9W6CRA9"/>
<sequence>MAIKVLELHHVGLGVTNAQADQMRDFYCNVLSLEQDPGRWKIPGIHGYFINLPNGTQVHILGSDGPSPYAKGPGQDPVQNHLAVAVESISDVEAVLLKHNLQYFTLENVASPELKQIFVRDPAGNTVEIHQKNARRPGVVKGGESAPDPVSAA</sequence>
<dbReference type="RefSeq" id="WP_281809507.1">
    <property type="nucleotide sequence ID" value="NZ_BSDO01000008.1"/>
</dbReference>
<dbReference type="InterPro" id="IPR029068">
    <property type="entry name" value="Glyas_Bleomycin-R_OHBP_Dase"/>
</dbReference>
<dbReference type="InterPro" id="IPR004360">
    <property type="entry name" value="Glyas_Fos-R_dOase_dom"/>
</dbReference>
<evidence type="ECO:0000313" key="3">
    <source>
        <dbReference type="EMBL" id="GLI24792.1"/>
    </source>
</evidence>
<evidence type="ECO:0000259" key="2">
    <source>
        <dbReference type="PROSITE" id="PS51819"/>
    </source>
</evidence>
<evidence type="ECO:0000313" key="4">
    <source>
        <dbReference type="EMBL" id="MDR6335530.1"/>
    </source>
</evidence>
<comment type="caution">
    <text evidence="3">The sequence shown here is derived from an EMBL/GenBank/DDBJ whole genome shotgun (WGS) entry which is preliminary data.</text>
</comment>
<dbReference type="Proteomes" id="UP001144397">
    <property type="component" value="Unassembled WGS sequence"/>
</dbReference>
<organism evidence="3 5">
    <name type="scientific">Xanthobacter flavus</name>
    <dbReference type="NCBI Taxonomy" id="281"/>
    <lineage>
        <taxon>Bacteria</taxon>
        <taxon>Pseudomonadati</taxon>
        <taxon>Pseudomonadota</taxon>
        <taxon>Alphaproteobacteria</taxon>
        <taxon>Hyphomicrobiales</taxon>
        <taxon>Xanthobacteraceae</taxon>
        <taxon>Xanthobacter</taxon>
    </lineage>
</organism>
<reference evidence="3" key="1">
    <citation type="submission" date="2022-12" db="EMBL/GenBank/DDBJ databases">
        <title>Reference genome sequencing for broad-spectrum identification of bacterial and archaeal isolates by mass spectrometry.</title>
        <authorList>
            <person name="Sekiguchi Y."/>
            <person name="Tourlousse D.M."/>
        </authorList>
    </citation>
    <scope>NUCLEOTIDE SEQUENCE</scope>
    <source>
        <strain evidence="3">301</strain>
    </source>
</reference>
<dbReference type="Proteomes" id="UP001245370">
    <property type="component" value="Unassembled WGS sequence"/>
</dbReference>